<dbReference type="SUPFAM" id="SSF75138">
    <property type="entry name" value="HprK N-terminal domain-like"/>
    <property type="match status" value="1"/>
</dbReference>
<evidence type="ECO:0000259" key="2">
    <source>
        <dbReference type="Pfam" id="PF07085"/>
    </source>
</evidence>
<dbReference type="Gene3D" id="3.40.1390.20">
    <property type="entry name" value="HprK N-terminal domain-like"/>
    <property type="match status" value="1"/>
</dbReference>
<dbReference type="Proteomes" id="UP000839747">
    <property type="component" value="Unassembled WGS sequence"/>
</dbReference>
<dbReference type="InterPro" id="IPR010766">
    <property type="entry name" value="DRTGG"/>
</dbReference>
<feature type="domain" description="DRTGG" evidence="2">
    <location>
        <begin position="24"/>
        <end position="113"/>
    </location>
</feature>
<reference evidence="3" key="1">
    <citation type="submission" date="2018-06" db="EMBL/GenBank/DDBJ databases">
        <authorList>
            <person name="Ashton P.M."/>
            <person name="Dallman T."/>
            <person name="Nair S."/>
            <person name="De Pinna E."/>
            <person name="Peters T."/>
            <person name="Grant K."/>
        </authorList>
    </citation>
    <scope>NUCLEOTIDE SEQUENCE [LARGE SCALE GENOMIC DNA]</scope>
    <source>
        <strain evidence="3">318584</strain>
    </source>
</reference>
<comment type="subunit">
    <text evidence="1">Homohexamer.</text>
</comment>
<gene>
    <name evidence="3" type="ORF">DNU24_21520</name>
</gene>
<dbReference type="AlphaFoldDB" id="A0A5Y3XF31"/>
<evidence type="ECO:0000256" key="1">
    <source>
        <dbReference type="ARBA" id="ARBA00011643"/>
    </source>
</evidence>
<dbReference type="InterPro" id="IPR028979">
    <property type="entry name" value="Ser_kin/Pase_Hpr-like_N_sf"/>
</dbReference>
<accession>A0A5Y3XF31</accession>
<dbReference type="EMBL" id="AAIYKG010000031">
    <property type="protein sequence ID" value="ECJ4508182.1"/>
    <property type="molecule type" value="Genomic_DNA"/>
</dbReference>
<dbReference type="Pfam" id="PF07085">
    <property type="entry name" value="DRTGG"/>
    <property type="match status" value="1"/>
</dbReference>
<evidence type="ECO:0000313" key="3">
    <source>
        <dbReference type="EMBL" id="ECJ4508182.1"/>
    </source>
</evidence>
<proteinExistence type="predicted"/>
<name>A0A5Y3XF31_SALER</name>
<sequence>MLLFKCMDVMKIPCLLKLLNINHSVVCSGEGENQDINKIICWAGNMEEMVEYLTDDTLIITPDCSAVLLAASLAFINGVKIGGILITDEGKLSSGVANFCTRAMSDEKLPVLFCNSGYEDVCIKLKLLSIHEDSENYFVIQNSSTCTHTENH</sequence>
<protein>
    <recommendedName>
        <fullName evidence="2">DRTGG domain-containing protein</fullName>
    </recommendedName>
</protein>
<comment type="caution">
    <text evidence="3">The sequence shown here is derived from an EMBL/GenBank/DDBJ whole genome shotgun (WGS) entry which is preliminary data.</text>
</comment>
<organism evidence="3">
    <name type="scientific">Salmonella enterica subsp. salamae</name>
    <dbReference type="NCBI Taxonomy" id="59202"/>
    <lineage>
        <taxon>Bacteria</taxon>
        <taxon>Pseudomonadati</taxon>
        <taxon>Pseudomonadota</taxon>
        <taxon>Gammaproteobacteria</taxon>
        <taxon>Enterobacterales</taxon>
        <taxon>Enterobacteriaceae</taxon>
        <taxon>Salmonella</taxon>
    </lineage>
</organism>